<evidence type="ECO:0000256" key="2">
    <source>
        <dbReference type="ARBA" id="ARBA00023125"/>
    </source>
</evidence>
<evidence type="ECO:0000256" key="3">
    <source>
        <dbReference type="ARBA" id="ARBA00023163"/>
    </source>
</evidence>
<dbReference type="InterPro" id="IPR015358">
    <property type="entry name" value="Tscrpt_reg_MerR_DNA-bd"/>
</dbReference>
<keyword evidence="2" id="KW-0238">DNA-binding</keyword>
<dbReference type="InterPro" id="IPR000551">
    <property type="entry name" value="MerR-type_HTH_dom"/>
</dbReference>
<comment type="caution">
    <text evidence="5">The sequence shown here is derived from an EMBL/GenBank/DDBJ whole genome shotgun (WGS) entry which is preliminary data.</text>
</comment>
<evidence type="ECO:0000259" key="4">
    <source>
        <dbReference type="PROSITE" id="PS50937"/>
    </source>
</evidence>
<dbReference type="RefSeq" id="WP_238225364.1">
    <property type="nucleotide sequence ID" value="NZ_BPQD01000011.1"/>
</dbReference>
<dbReference type="Gene3D" id="1.10.1660.10">
    <property type="match status" value="1"/>
</dbReference>
<reference evidence="6" key="1">
    <citation type="journal article" date="2019" name="Int. J. Syst. Evol. Microbiol.">
        <title>The Global Catalogue of Microorganisms (GCM) 10K type strain sequencing project: providing services to taxonomists for standard genome sequencing and annotation.</title>
        <authorList>
            <consortium name="The Broad Institute Genomics Platform"/>
            <consortium name="The Broad Institute Genome Sequencing Center for Infectious Disease"/>
            <person name="Wu L."/>
            <person name="Ma J."/>
        </authorList>
    </citation>
    <scope>NUCLEOTIDE SEQUENCE [LARGE SCALE GENOMIC DNA]</scope>
    <source>
        <strain evidence="6">CECT 7069</strain>
    </source>
</reference>
<dbReference type="PRINTS" id="PR00040">
    <property type="entry name" value="HTHMERR"/>
</dbReference>
<proteinExistence type="predicted"/>
<evidence type="ECO:0000313" key="6">
    <source>
        <dbReference type="Proteomes" id="UP001224644"/>
    </source>
</evidence>
<dbReference type="PANTHER" id="PTHR30204">
    <property type="entry name" value="REDOX-CYCLING DRUG-SENSING TRANSCRIPTIONAL ACTIVATOR SOXR"/>
    <property type="match status" value="1"/>
</dbReference>
<dbReference type="SMART" id="SM00422">
    <property type="entry name" value="HTH_MERR"/>
    <property type="match status" value="1"/>
</dbReference>
<dbReference type="PROSITE" id="PS50937">
    <property type="entry name" value="HTH_MERR_2"/>
    <property type="match status" value="1"/>
</dbReference>
<organism evidence="5 6">
    <name type="scientific">Methylobacterium adhaesivum</name>
    <dbReference type="NCBI Taxonomy" id="333297"/>
    <lineage>
        <taxon>Bacteria</taxon>
        <taxon>Pseudomonadati</taxon>
        <taxon>Pseudomonadota</taxon>
        <taxon>Alphaproteobacteria</taxon>
        <taxon>Hyphomicrobiales</taxon>
        <taxon>Methylobacteriaceae</taxon>
        <taxon>Methylobacterium</taxon>
    </lineage>
</organism>
<evidence type="ECO:0000256" key="1">
    <source>
        <dbReference type="ARBA" id="ARBA00023015"/>
    </source>
</evidence>
<protein>
    <submittedName>
        <fullName evidence="5">Helix-turn-helix domain-containing protein</fullName>
    </submittedName>
</protein>
<name>A0ABT8BPG4_9HYPH</name>
<keyword evidence="6" id="KW-1185">Reference proteome</keyword>
<dbReference type="Pfam" id="PF00376">
    <property type="entry name" value="MerR"/>
    <property type="match status" value="1"/>
</dbReference>
<dbReference type="SUPFAM" id="SSF46955">
    <property type="entry name" value="Putative DNA-binding domain"/>
    <property type="match status" value="1"/>
</dbReference>
<evidence type="ECO:0000313" key="5">
    <source>
        <dbReference type="EMBL" id="MDN3593079.1"/>
    </source>
</evidence>
<dbReference type="Proteomes" id="UP001224644">
    <property type="component" value="Unassembled WGS sequence"/>
</dbReference>
<feature type="domain" description="HTH merR-type" evidence="4">
    <location>
        <begin position="1"/>
        <end position="71"/>
    </location>
</feature>
<keyword evidence="1" id="KW-0805">Transcription regulation</keyword>
<dbReference type="CDD" id="cd04785">
    <property type="entry name" value="HTH_CadR-PbrR-like"/>
    <property type="match status" value="1"/>
</dbReference>
<dbReference type="InterPro" id="IPR047057">
    <property type="entry name" value="MerR_fam"/>
</dbReference>
<sequence length="139" mass="15438">MDIAIGELSRRTGVKVPTIRYYEQVGLMPVPPRSAGAQRRYGQADVARLNFIRHSRELGFEVDAIRELLTLTARPDLPCAEVDVIARRHLSEVDARIERLTALRTELSRMVGECGHGHVGECRVIEVLSDHGECLGAGH</sequence>
<dbReference type="PROSITE" id="PS00552">
    <property type="entry name" value="HTH_MERR_1"/>
    <property type="match status" value="1"/>
</dbReference>
<gene>
    <name evidence="5" type="ORF">QWZ12_20985</name>
</gene>
<dbReference type="Pfam" id="PF09278">
    <property type="entry name" value="MerR-DNA-bind"/>
    <property type="match status" value="1"/>
</dbReference>
<dbReference type="EMBL" id="JAUFPX010000020">
    <property type="protein sequence ID" value="MDN3593079.1"/>
    <property type="molecule type" value="Genomic_DNA"/>
</dbReference>
<dbReference type="PANTHER" id="PTHR30204:SF92">
    <property type="entry name" value="HTH-TYPE TRANSCRIPTIONAL REGULATOR ZNTR"/>
    <property type="match status" value="1"/>
</dbReference>
<accession>A0ABT8BPG4</accession>
<dbReference type="InterPro" id="IPR009061">
    <property type="entry name" value="DNA-bd_dom_put_sf"/>
</dbReference>
<keyword evidence="3" id="KW-0804">Transcription</keyword>